<sequence>MATMTRSSMDKAEFKRLGSLEGVTLKILAKRMKDLNAIGDWKGFNRVTALAIYAHWRGSPKCGGEAPRNILMVDAEPANFEPTREWSHPYLPQPWVHESPVAQNLEELGYSHLGISRLRVVPTWSCGLFPCCNIRVAEVGLKTIVSVLKPL</sequence>
<name>A0A835CGD2_9FABA</name>
<reference evidence="1" key="1">
    <citation type="submission" date="2020-09" db="EMBL/GenBank/DDBJ databases">
        <title>Genome-Enabled Discovery of Anthraquinone Biosynthesis in Senna tora.</title>
        <authorList>
            <person name="Kang S.-H."/>
            <person name="Pandey R.P."/>
            <person name="Lee C.-M."/>
            <person name="Sim J.-S."/>
            <person name="Jeong J.-T."/>
            <person name="Choi B.-S."/>
            <person name="Jung M."/>
            <person name="Ginzburg D."/>
            <person name="Zhao K."/>
            <person name="Won S.Y."/>
            <person name="Oh T.-J."/>
            <person name="Yu Y."/>
            <person name="Kim N.-H."/>
            <person name="Lee O.R."/>
            <person name="Lee T.-H."/>
            <person name="Bashyal P."/>
            <person name="Kim T.-S."/>
            <person name="Lee W.-H."/>
            <person name="Kawkins C."/>
            <person name="Kim C.-K."/>
            <person name="Kim J.S."/>
            <person name="Ahn B.O."/>
            <person name="Rhee S.Y."/>
            <person name="Sohng J.K."/>
        </authorList>
    </citation>
    <scope>NUCLEOTIDE SEQUENCE</scope>
    <source>
        <tissue evidence="1">Leaf</tissue>
    </source>
</reference>
<dbReference type="EMBL" id="JAAIUW010000003">
    <property type="protein sequence ID" value="KAF7839460.1"/>
    <property type="molecule type" value="Genomic_DNA"/>
</dbReference>
<evidence type="ECO:0000313" key="1">
    <source>
        <dbReference type="EMBL" id="KAF7839460.1"/>
    </source>
</evidence>
<dbReference type="Proteomes" id="UP000634136">
    <property type="component" value="Unassembled WGS sequence"/>
</dbReference>
<proteinExistence type="predicted"/>
<gene>
    <name evidence="1" type="ORF">G2W53_007942</name>
</gene>
<accession>A0A835CGD2</accession>
<protein>
    <submittedName>
        <fullName evidence="1">Uncharacterized protein</fullName>
    </submittedName>
</protein>
<organism evidence="1 2">
    <name type="scientific">Senna tora</name>
    <dbReference type="NCBI Taxonomy" id="362788"/>
    <lineage>
        <taxon>Eukaryota</taxon>
        <taxon>Viridiplantae</taxon>
        <taxon>Streptophyta</taxon>
        <taxon>Embryophyta</taxon>
        <taxon>Tracheophyta</taxon>
        <taxon>Spermatophyta</taxon>
        <taxon>Magnoliopsida</taxon>
        <taxon>eudicotyledons</taxon>
        <taxon>Gunneridae</taxon>
        <taxon>Pentapetalae</taxon>
        <taxon>rosids</taxon>
        <taxon>fabids</taxon>
        <taxon>Fabales</taxon>
        <taxon>Fabaceae</taxon>
        <taxon>Caesalpinioideae</taxon>
        <taxon>Cassia clade</taxon>
        <taxon>Senna</taxon>
    </lineage>
</organism>
<keyword evidence="2" id="KW-1185">Reference proteome</keyword>
<evidence type="ECO:0000313" key="2">
    <source>
        <dbReference type="Proteomes" id="UP000634136"/>
    </source>
</evidence>
<comment type="caution">
    <text evidence="1">The sequence shown here is derived from an EMBL/GenBank/DDBJ whole genome shotgun (WGS) entry which is preliminary data.</text>
</comment>
<dbReference type="AlphaFoldDB" id="A0A835CGD2"/>